<dbReference type="InterPro" id="IPR010144">
    <property type="entry name" value="CRISPR-assoc_prot_Csd1-typ"/>
</dbReference>
<evidence type="ECO:0008006" key="4">
    <source>
        <dbReference type="Google" id="ProtNLM"/>
    </source>
</evidence>
<evidence type="ECO:0000313" key="3">
    <source>
        <dbReference type="Proteomes" id="UP000064183"/>
    </source>
</evidence>
<name>A0A0U3M2M1_STRGL</name>
<sequence length="597" mass="65990">MLLQRLTEYGDRIADDLPAEFYREKQVHWVLDIAPDGLSAKLISRKVPGRQRDQVLSMAVPYVQRSGTKVPPYLLVDTAEFVLGVPKRAKNGSVTEGDRAEALRRNDAYRALVLQWAREVMDEPAARAAEAFFTSGWQALSVPQEVEAKDTVALMVGTSWLHDLGSVQRLWAQEVRSRKGGATERTGLCLVCGECRPLLATIPEPVKKGAVPTAASSNEGQLISINAAAQGRQGLTQLVNTPVCHQCGGRAMAVLNHLLASDRHRRRFRDDGVLLWWTRQTAPDSALAMFFDDRPEAADVQHLIDSMDKPAGPAAALRVDADAFYGLSLGLNNARLVVRDWIDVPVQEAKKNIAAWYSDHGVRDGWTGQTRYVPLWLLALSCGRWQGERYAPDSAPRGLEAELLHSALHGLRPPDRALALLLQRVHADRRVDVPRLALLRLLLNRSPDPQDHLMPQLDKDSTDPAYVCGRIFAVLESVQETALPDINTTLRDKYFSTAVSAPSLTLRRLFADSTAHFKRLNRDKPGAGRALESRLLELYSKVSDDLPGHLSDVQQGRFIIGYAHQRHEDLAQKRAAADRKKAAVPAQAAPTPDPVSA</sequence>
<dbReference type="Proteomes" id="UP000064183">
    <property type="component" value="Plasmid SGLP1"/>
</dbReference>
<dbReference type="GeneID" id="27787529"/>
<dbReference type="RefSeq" id="WP_010064754.1">
    <property type="nucleotide sequence ID" value="NZ_CP013739.1"/>
</dbReference>
<dbReference type="NCBIfam" id="TIGR01863">
    <property type="entry name" value="cas_Csd1"/>
    <property type="match status" value="1"/>
</dbReference>
<dbReference type="KEGG" id="sgb:WQO_34345"/>
<dbReference type="Pfam" id="PF09709">
    <property type="entry name" value="Cas_Csd1"/>
    <property type="match status" value="1"/>
</dbReference>
<dbReference type="AlphaFoldDB" id="A0A0U3M2M1"/>
<geneLocation type="plasmid" evidence="2 3">
    <name>SGLP1</name>
</geneLocation>
<dbReference type="EMBL" id="CP013739">
    <property type="protein sequence ID" value="ALU98521.1"/>
    <property type="molecule type" value="Genomic_DNA"/>
</dbReference>
<evidence type="ECO:0000256" key="1">
    <source>
        <dbReference type="SAM" id="MobiDB-lite"/>
    </source>
</evidence>
<reference evidence="2 3" key="1">
    <citation type="journal article" date="2012" name="J. Bacteriol.">
        <title>Draft genome sequence of Streptomyces globisporus C-1027, which produces an antitumor antibiotic consisting of a nine-membered enediyne with a chromoprotein.</title>
        <authorList>
            <person name="Wang L."/>
            <person name="Wang S."/>
            <person name="He Q."/>
            <person name="Yu T."/>
            <person name="Li Q."/>
            <person name="Hong B."/>
        </authorList>
    </citation>
    <scope>NUCLEOTIDE SEQUENCE [LARGE SCALE GENOMIC DNA]</scope>
    <source>
        <strain evidence="2 3">C-1027</strain>
        <plasmid evidence="2 3">SGLP1</plasmid>
    </source>
</reference>
<keyword evidence="2" id="KW-0614">Plasmid</keyword>
<evidence type="ECO:0000313" key="2">
    <source>
        <dbReference type="EMBL" id="ALU98521.1"/>
    </source>
</evidence>
<proteinExistence type="predicted"/>
<gene>
    <name evidence="2" type="ORF">WQO_34345</name>
</gene>
<feature type="region of interest" description="Disordered" evidence="1">
    <location>
        <begin position="570"/>
        <end position="597"/>
    </location>
</feature>
<feature type="compositionally biased region" description="Low complexity" evidence="1">
    <location>
        <begin position="583"/>
        <end position="597"/>
    </location>
</feature>
<protein>
    <recommendedName>
        <fullName evidence="4">Type I-C CRISPR-associated protein Cas8c/Csd1</fullName>
    </recommendedName>
</protein>
<feature type="compositionally biased region" description="Basic and acidic residues" evidence="1">
    <location>
        <begin position="570"/>
        <end position="581"/>
    </location>
</feature>
<organism evidence="2 3">
    <name type="scientific">Streptomyces globisporus C-1027</name>
    <dbReference type="NCBI Taxonomy" id="1172567"/>
    <lineage>
        <taxon>Bacteria</taxon>
        <taxon>Bacillati</taxon>
        <taxon>Actinomycetota</taxon>
        <taxon>Actinomycetes</taxon>
        <taxon>Kitasatosporales</taxon>
        <taxon>Streptomycetaceae</taxon>
        <taxon>Streptomyces</taxon>
    </lineage>
</organism>
<accession>A0A0U3M2M1</accession>